<dbReference type="EMBL" id="GEDC01005035">
    <property type="protein sequence ID" value="JAS32263.1"/>
    <property type="molecule type" value="Transcribed_RNA"/>
</dbReference>
<feature type="domain" description="Lipase" evidence="7">
    <location>
        <begin position="77"/>
        <end position="366"/>
    </location>
</feature>
<dbReference type="PRINTS" id="PR00821">
    <property type="entry name" value="TAGLIPASE"/>
</dbReference>
<accession>A0A1B6E2V4</accession>
<keyword evidence="3" id="KW-0964">Secreted</keyword>
<proteinExistence type="inferred from homology"/>
<organism evidence="8">
    <name type="scientific">Clastoptera arizonana</name>
    <name type="common">Arizona spittle bug</name>
    <dbReference type="NCBI Taxonomy" id="38151"/>
    <lineage>
        <taxon>Eukaryota</taxon>
        <taxon>Metazoa</taxon>
        <taxon>Ecdysozoa</taxon>
        <taxon>Arthropoda</taxon>
        <taxon>Hexapoda</taxon>
        <taxon>Insecta</taxon>
        <taxon>Pterygota</taxon>
        <taxon>Neoptera</taxon>
        <taxon>Paraneoptera</taxon>
        <taxon>Hemiptera</taxon>
        <taxon>Auchenorrhyncha</taxon>
        <taxon>Cercopoidea</taxon>
        <taxon>Clastopteridae</taxon>
        <taxon>Clastoptera</taxon>
    </lineage>
</organism>
<evidence type="ECO:0000256" key="6">
    <source>
        <dbReference type="SAM" id="SignalP"/>
    </source>
</evidence>
<evidence type="ECO:0000256" key="1">
    <source>
        <dbReference type="ARBA" id="ARBA00004613"/>
    </source>
</evidence>
<dbReference type="GO" id="GO:0016042">
    <property type="term" value="P:lipid catabolic process"/>
    <property type="evidence" value="ECO:0007669"/>
    <property type="project" value="TreeGrafter"/>
</dbReference>
<evidence type="ECO:0000256" key="5">
    <source>
        <dbReference type="RuleBase" id="RU004262"/>
    </source>
</evidence>
<evidence type="ECO:0000256" key="4">
    <source>
        <dbReference type="ARBA" id="ARBA00023157"/>
    </source>
</evidence>
<dbReference type="InterPro" id="IPR033906">
    <property type="entry name" value="Lipase_N"/>
</dbReference>
<gene>
    <name evidence="8" type="ORF">g.28126</name>
</gene>
<dbReference type="InterPro" id="IPR029058">
    <property type="entry name" value="AB_hydrolase_fold"/>
</dbReference>
<dbReference type="PANTHER" id="PTHR11610:SF173">
    <property type="entry name" value="LIPASE DOMAIN-CONTAINING PROTEIN-RELATED"/>
    <property type="match status" value="1"/>
</dbReference>
<dbReference type="PRINTS" id="PR00823">
    <property type="entry name" value="PANCLIPASE"/>
</dbReference>
<dbReference type="CDD" id="cd00707">
    <property type="entry name" value="Pancreat_lipase_like"/>
    <property type="match status" value="1"/>
</dbReference>
<keyword evidence="6" id="KW-0732">Signal</keyword>
<dbReference type="InterPro" id="IPR000734">
    <property type="entry name" value="TAG_lipase"/>
</dbReference>
<feature type="signal peptide" evidence="6">
    <location>
        <begin position="1"/>
        <end position="22"/>
    </location>
</feature>
<comment type="subcellular location">
    <subcellularLocation>
        <location evidence="1">Secreted</location>
    </subcellularLocation>
</comment>
<keyword evidence="4" id="KW-1015">Disulfide bond</keyword>
<name>A0A1B6E2V4_9HEMI</name>
<dbReference type="InterPro" id="IPR002331">
    <property type="entry name" value="Lipase_panc"/>
</dbReference>
<dbReference type="AlphaFoldDB" id="A0A1B6E2V4"/>
<dbReference type="GO" id="GO:0005615">
    <property type="term" value="C:extracellular space"/>
    <property type="evidence" value="ECO:0007669"/>
    <property type="project" value="TreeGrafter"/>
</dbReference>
<dbReference type="Gene3D" id="3.40.50.1820">
    <property type="entry name" value="alpha/beta hydrolase"/>
    <property type="match status" value="1"/>
</dbReference>
<dbReference type="GO" id="GO:0004806">
    <property type="term" value="F:triacylglycerol lipase activity"/>
    <property type="evidence" value="ECO:0007669"/>
    <property type="project" value="InterPro"/>
</dbReference>
<sequence length="418" mass="45786">MFALGKNQFLIFQFGLLLLVSASQVNNINRVGTDEAEQLSVFQKARCVIPNGIEHVARTLLLQQCLSKDFAQGNETRCYEELGCFPMDSPWTSILRPLPSPMSPNFIDVHIYLYTRAQNTPYDVPLWPKVELEHSDFNPKRKNTVFITHGFSSSTNSSWMTDMKNAYLKKVDANIFLVDWSKGASSANYLQVASNTRIVGAELSRFVLNLTHLYGLEPRNIHLIGHSLGAQISGYCAKKVPNIARLTALDPAQPGFEGTPAEVRLAKGDANFTEVIHTSARPLVPTLGFGMISSVGDVDFYANGGVIQPGCRLPDVSSIPKISSINDLAKIPVEVLSEWVSCSHGRSSEYFIAALATDNCTFWGHQTGIVRHVANSGTLGALDPVISSLTSCSAETCIPLNLDTPRYKARGVFSLSTE</sequence>
<evidence type="ECO:0000256" key="2">
    <source>
        <dbReference type="ARBA" id="ARBA00010701"/>
    </source>
</evidence>
<dbReference type="SUPFAM" id="SSF53474">
    <property type="entry name" value="alpha/beta-Hydrolases"/>
    <property type="match status" value="1"/>
</dbReference>
<comment type="similarity">
    <text evidence="2 5">Belongs to the AB hydrolase superfamily. Lipase family.</text>
</comment>
<dbReference type="Pfam" id="PF00151">
    <property type="entry name" value="Lipase"/>
    <property type="match status" value="1"/>
</dbReference>
<evidence type="ECO:0000256" key="3">
    <source>
        <dbReference type="ARBA" id="ARBA00022525"/>
    </source>
</evidence>
<dbReference type="InterPro" id="IPR013818">
    <property type="entry name" value="Lipase"/>
</dbReference>
<protein>
    <recommendedName>
        <fullName evidence="7">Lipase domain-containing protein</fullName>
    </recommendedName>
</protein>
<evidence type="ECO:0000313" key="8">
    <source>
        <dbReference type="EMBL" id="JAS32263.1"/>
    </source>
</evidence>
<evidence type="ECO:0000259" key="7">
    <source>
        <dbReference type="Pfam" id="PF00151"/>
    </source>
</evidence>
<feature type="non-terminal residue" evidence="8">
    <location>
        <position position="418"/>
    </location>
</feature>
<feature type="chain" id="PRO_5008581721" description="Lipase domain-containing protein" evidence="6">
    <location>
        <begin position="23"/>
        <end position="418"/>
    </location>
</feature>
<dbReference type="PANTHER" id="PTHR11610">
    <property type="entry name" value="LIPASE"/>
    <property type="match status" value="1"/>
</dbReference>
<reference evidence="8" key="1">
    <citation type="submission" date="2015-12" db="EMBL/GenBank/DDBJ databases">
        <title>De novo transcriptome assembly of four potential Pierce s Disease insect vectors from Arizona vineyards.</title>
        <authorList>
            <person name="Tassone E.E."/>
        </authorList>
    </citation>
    <scope>NUCLEOTIDE SEQUENCE</scope>
</reference>
<dbReference type="GO" id="GO:0017171">
    <property type="term" value="F:serine hydrolase activity"/>
    <property type="evidence" value="ECO:0007669"/>
    <property type="project" value="TreeGrafter"/>
</dbReference>
<dbReference type="ESTHER" id="9hemi-a0a1b6e2v4">
    <property type="family name" value="Pancreatic_lipase"/>
</dbReference>